<comment type="caution">
    <text evidence="3">The sequence shown here is derived from an EMBL/GenBank/DDBJ whole genome shotgun (WGS) entry which is preliminary data.</text>
</comment>
<reference evidence="3" key="1">
    <citation type="submission" date="2022-12" db="EMBL/GenBank/DDBJ databases">
        <authorList>
            <person name="Webb A."/>
        </authorList>
    </citation>
    <scope>NUCLEOTIDE SEQUENCE</scope>
    <source>
        <strain evidence="3">Pd1</strain>
    </source>
</reference>
<accession>A0AAV0TJN6</accession>
<organism evidence="3 4">
    <name type="scientific">Peronospora destructor</name>
    <dbReference type="NCBI Taxonomy" id="86335"/>
    <lineage>
        <taxon>Eukaryota</taxon>
        <taxon>Sar</taxon>
        <taxon>Stramenopiles</taxon>
        <taxon>Oomycota</taxon>
        <taxon>Peronosporomycetes</taxon>
        <taxon>Peronosporales</taxon>
        <taxon>Peronosporaceae</taxon>
        <taxon>Peronospora</taxon>
    </lineage>
</organism>
<feature type="coiled-coil region" evidence="1">
    <location>
        <begin position="69"/>
        <end position="99"/>
    </location>
</feature>
<dbReference type="Pfam" id="PF16495">
    <property type="entry name" value="SWIRM-assoc_1"/>
    <property type="match status" value="1"/>
</dbReference>
<dbReference type="EMBL" id="CANTFM010000472">
    <property type="protein sequence ID" value="CAI5722560.1"/>
    <property type="molecule type" value="Genomic_DNA"/>
</dbReference>
<dbReference type="AlphaFoldDB" id="A0AAV0TJN6"/>
<proteinExistence type="predicted"/>
<evidence type="ECO:0000256" key="1">
    <source>
        <dbReference type="SAM" id="Coils"/>
    </source>
</evidence>
<sequence>MEDASLSNATAALVSKAGDGDKSNAVSVSKEMIAVTEEAANATTIGLLATRSQEIADNIANGQVKDLMNELLENQLRQMELKMQQLAVLEKAIVAEKEQLAKEKYQLYVDRLAFSPEKMNGHSAQLGP</sequence>
<dbReference type="InterPro" id="IPR032451">
    <property type="entry name" value="SMARCC_C"/>
</dbReference>
<dbReference type="Proteomes" id="UP001162029">
    <property type="component" value="Unassembled WGS sequence"/>
</dbReference>
<name>A0AAV0TJN6_9STRA</name>
<gene>
    <name evidence="3" type="ORF">PDE001_LOCUS2710</name>
</gene>
<keyword evidence="1" id="KW-0175">Coiled coil</keyword>
<evidence type="ECO:0000259" key="2">
    <source>
        <dbReference type="Pfam" id="PF16495"/>
    </source>
</evidence>
<evidence type="ECO:0000313" key="3">
    <source>
        <dbReference type="EMBL" id="CAI5722560.1"/>
    </source>
</evidence>
<evidence type="ECO:0000313" key="4">
    <source>
        <dbReference type="Proteomes" id="UP001162029"/>
    </source>
</evidence>
<feature type="domain" description="SMARCC C-terminal" evidence="2">
    <location>
        <begin position="43"/>
        <end position="119"/>
    </location>
</feature>
<protein>
    <recommendedName>
        <fullName evidence="2">SMARCC C-terminal domain-containing protein</fullName>
    </recommendedName>
</protein>
<keyword evidence="4" id="KW-1185">Reference proteome</keyword>